<protein>
    <recommendedName>
        <fullName evidence="3">Reverse transcriptase domain-containing protein</fullName>
    </recommendedName>
</protein>
<evidence type="ECO:0008006" key="3">
    <source>
        <dbReference type="Google" id="ProtNLM"/>
    </source>
</evidence>
<organism evidence="1 2">
    <name type="scientific">Mucuna pruriens</name>
    <name type="common">Velvet bean</name>
    <name type="synonym">Dolichos pruriens</name>
    <dbReference type="NCBI Taxonomy" id="157652"/>
    <lineage>
        <taxon>Eukaryota</taxon>
        <taxon>Viridiplantae</taxon>
        <taxon>Streptophyta</taxon>
        <taxon>Embryophyta</taxon>
        <taxon>Tracheophyta</taxon>
        <taxon>Spermatophyta</taxon>
        <taxon>Magnoliopsida</taxon>
        <taxon>eudicotyledons</taxon>
        <taxon>Gunneridae</taxon>
        <taxon>Pentapetalae</taxon>
        <taxon>rosids</taxon>
        <taxon>fabids</taxon>
        <taxon>Fabales</taxon>
        <taxon>Fabaceae</taxon>
        <taxon>Papilionoideae</taxon>
        <taxon>50 kb inversion clade</taxon>
        <taxon>NPAAA clade</taxon>
        <taxon>indigoferoid/millettioid clade</taxon>
        <taxon>Phaseoleae</taxon>
        <taxon>Mucuna</taxon>
    </lineage>
</organism>
<keyword evidence="2" id="KW-1185">Reference proteome</keyword>
<accession>A0A371I0E9</accession>
<reference evidence="1" key="1">
    <citation type="submission" date="2018-05" db="EMBL/GenBank/DDBJ databases">
        <title>Draft genome of Mucuna pruriens seed.</title>
        <authorList>
            <person name="Nnadi N.E."/>
            <person name="Vos R."/>
            <person name="Hasami M.H."/>
            <person name="Devisetty U.K."/>
            <person name="Aguiy J.C."/>
        </authorList>
    </citation>
    <scope>NUCLEOTIDE SEQUENCE [LARGE SCALE GENOMIC DNA]</scope>
    <source>
        <strain evidence="1">JCA_2017</strain>
    </source>
</reference>
<dbReference type="InterPro" id="IPR043128">
    <property type="entry name" value="Rev_trsase/Diguanyl_cyclase"/>
</dbReference>
<dbReference type="OrthoDB" id="101614at2759"/>
<dbReference type="AlphaFoldDB" id="A0A371I0E9"/>
<evidence type="ECO:0000313" key="1">
    <source>
        <dbReference type="EMBL" id="RDY08517.1"/>
    </source>
</evidence>
<dbReference type="Proteomes" id="UP000257109">
    <property type="component" value="Unassembled WGS sequence"/>
</dbReference>
<feature type="non-terminal residue" evidence="1">
    <location>
        <position position="1"/>
    </location>
</feature>
<evidence type="ECO:0000313" key="2">
    <source>
        <dbReference type="Proteomes" id="UP000257109"/>
    </source>
</evidence>
<dbReference type="Gene3D" id="3.30.70.270">
    <property type="match status" value="1"/>
</dbReference>
<name>A0A371I0E9_MUCPR</name>
<sequence>MDKVFANHIDRNLEVYVDDMVIKSPNPKEHIKDLEEIFAQVRKYDMRLNLDNSQENGLGSVASAAQQAQQSTGEGPILEWCRGSAFQSIFNIGYQDYSIWRFVAPDY</sequence>
<comment type="caution">
    <text evidence="1">The sequence shown here is derived from an EMBL/GenBank/DDBJ whole genome shotgun (WGS) entry which is preliminary data.</text>
</comment>
<dbReference type="SUPFAM" id="SSF56672">
    <property type="entry name" value="DNA/RNA polymerases"/>
    <property type="match status" value="1"/>
</dbReference>
<gene>
    <name evidence="1" type="ORF">CR513_07249</name>
</gene>
<dbReference type="EMBL" id="QJKJ01001260">
    <property type="protein sequence ID" value="RDY08517.1"/>
    <property type="molecule type" value="Genomic_DNA"/>
</dbReference>
<proteinExistence type="predicted"/>
<dbReference type="InterPro" id="IPR043502">
    <property type="entry name" value="DNA/RNA_pol_sf"/>
</dbReference>